<dbReference type="Proteomes" id="UP000321490">
    <property type="component" value="Unassembled WGS sequence"/>
</dbReference>
<dbReference type="InterPro" id="IPR011335">
    <property type="entry name" value="Restrct_endonuc-II-like"/>
</dbReference>
<comment type="caution">
    <text evidence="3">The sequence shown here is derived from an EMBL/GenBank/DDBJ whole genome shotgun (WGS) entry which is preliminary data.</text>
</comment>
<evidence type="ECO:0000313" key="3">
    <source>
        <dbReference type="EMBL" id="TWH72096.1"/>
    </source>
</evidence>
<sequence>MHALPELLGPTRTSSIADLTERASSRSVGRWLAGGRLVRLHPGWVTAPGWADDWTVRAHAAVGYTGGVLSHRSALAVHGALDHRPRRLDVTVGTDRRLRSTAGLAVHRGALPRSLIVSGLPATTLARALVDSWAGAHRRSAGPALIAEARAALLRSARERAISTAALGLELDRRPELPGRSGLVQLIALLERGCQSELEVFGVLHVLSVPGLPGCVQQYRVRLPDGRRVYLDAAWPGVKLAIELDGAAFHGGREQRERDLTRDAALAARGWLVLRFSHARLTREPAECQAEIAAVYQQRLILAR</sequence>
<dbReference type="OrthoDB" id="5243722at2"/>
<evidence type="ECO:0000259" key="2">
    <source>
        <dbReference type="Pfam" id="PF09407"/>
    </source>
</evidence>
<dbReference type="Pfam" id="PF04480">
    <property type="entry name" value="DUF559"/>
    <property type="match status" value="1"/>
</dbReference>
<dbReference type="AlphaFoldDB" id="A0A562IMN4"/>
<dbReference type="InterPro" id="IPR007569">
    <property type="entry name" value="DUF559"/>
</dbReference>
<dbReference type="SUPFAM" id="SSF52980">
    <property type="entry name" value="Restriction endonuclease-like"/>
    <property type="match status" value="1"/>
</dbReference>
<accession>A0A562IMN4</accession>
<feature type="domain" description="AbiEi antitoxin C-terminal" evidence="2">
    <location>
        <begin position="57"/>
        <end position="110"/>
    </location>
</feature>
<dbReference type="Gene3D" id="3.40.960.10">
    <property type="entry name" value="VSR Endonuclease"/>
    <property type="match status" value="1"/>
</dbReference>
<organism evidence="3 4">
    <name type="scientific">Modestobacter roseus</name>
    <dbReference type="NCBI Taxonomy" id="1181884"/>
    <lineage>
        <taxon>Bacteria</taxon>
        <taxon>Bacillati</taxon>
        <taxon>Actinomycetota</taxon>
        <taxon>Actinomycetes</taxon>
        <taxon>Geodermatophilales</taxon>
        <taxon>Geodermatophilaceae</taxon>
        <taxon>Modestobacter</taxon>
    </lineage>
</organism>
<gene>
    <name evidence="3" type="ORF">JD78_00602</name>
</gene>
<protein>
    <submittedName>
        <fullName evidence="3">Uncharacterized protein DUF559</fullName>
    </submittedName>
</protein>
<dbReference type="Pfam" id="PF09407">
    <property type="entry name" value="AbiEi_1"/>
    <property type="match status" value="1"/>
</dbReference>
<keyword evidence="4" id="KW-1185">Reference proteome</keyword>
<name>A0A562IMN4_9ACTN</name>
<evidence type="ECO:0000313" key="4">
    <source>
        <dbReference type="Proteomes" id="UP000321490"/>
    </source>
</evidence>
<dbReference type="InterPro" id="IPR018547">
    <property type="entry name" value="AbiEi_C"/>
</dbReference>
<feature type="domain" description="DUF559" evidence="1">
    <location>
        <begin position="237"/>
        <end position="294"/>
    </location>
</feature>
<dbReference type="EMBL" id="VLKF01000001">
    <property type="protein sequence ID" value="TWH72096.1"/>
    <property type="molecule type" value="Genomic_DNA"/>
</dbReference>
<evidence type="ECO:0000259" key="1">
    <source>
        <dbReference type="Pfam" id="PF04480"/>
    </source>
</evidence>
<proteinExistence type="predicted"/>
<reference evidence="3 4" key="1">
    <citation type="submission" date="2019-07" db="EMBL/GenBank/DDBJ databases">
        <title>R&amp;d 2014.</title>
        <authorList>
            <person name="Klenk H.-P."/>
        </authorList>
    </citation>
    <scope>NUCLEOTIDE SEQUENCE [LARGE SCALE GENOMIC DNA]</scope>
    <source>
        <strain evidence="3 4">DSM 45764</strain>
    </source>
</reference>
<dbReference type="RefSeq" id="WP_153360651.1">
    <property type="nucleotide sequence ID" value="NZ_VLKF01000001.1"/>
</dbReference>